<name>A0A8J8TQJ0_9EURY</name>
<dbReference type="Proteomes" id="UP000766904">
    <property type="component" value="Unassembled WGS sequence"/>
</dbReference>
<dbReference type="EMBL" id="PHNJ01000016">
    <property type="protein sequence ID" value="TYL36577.1"/>
    <property type="molecule type" value="Genomic_DNA"/>
</dbReference>
<evidence type="ECO:0000313" key="1">
    <source>
        <dbReference type="EMBL" id="TYL36577.1"/>
    </source>
</evidence>
<organism evidence="1 2">
    <name type="scientific">Natronococcus pandeyae</name>
    <dbReference type="NCBI Taxonomy" id="2055836"/>
    <lineage>
        <taxon>Archaea</taxon>
        <taxon>Methanobacteriati</taxon>
        <taxon>Methanobacteriota</taxon>
        <taxon>Stenosarchaea group</taxon>
        <taxon>Halobacteria</taxon>
        <taxon>Halobacteriales</taxon>
        <taxon>Natrialbaceae</taxon>
        <taxon>Natronococcus</taxon>
    </lineage>
</organism>
<accession>A0A8J8TQJ0</accession>
<protein>
    <submittedName>
        <fullName evidence="1">GYD family protein</fullName>
    </submittedName>
</protein>
<dbReference type="RefSeq" id="WP_148860000.1">
    <property type="nucleotide sequence ID" value="NZ_PHNJ01000016.1"/>
</dbReference>
<gene>
    <name evidence="1" type="ORF">CV102_21215</name>
</gene>
<sequence length="97" mass="10640">MPTYVTLLNYTEQGISTVESSPNRIESAKELAADLDGEFKAFYLTFGQYDGVAIVEFPDDETAAEYALTIGKGGNAQTETLKAFTEDEFRDIAENLA</sequence>
<dbReference type="Pfam" id="PF08734">
    <property type="entry name" value="GYD"/>
    <property type="match status" value="1"/>
</dbReference>
<evidence type="ECO:0000313" key="2">
    <source>
        <dbReference type="Proteomes" id="UP000766904"/>
    </source>
</evidence>
<dbReference type="AlphaFoldDB" id="A0A8J8TQJ0"/>
<comment type="caution">
    <text evidence="1">The sequence shown here is derived from an EMBL/GenBank/DDBJ whole genome shotgun (WGS) entry which is preliminary data.</text>
</comment>
<dbReference type="OrthoDB" id="35699at2157"/>
<dbReference type="InterPro" id="IPR014845">
    <property type="entry name" value="GYD/TTHA1554"/>
</dbReference>
<proteinExistence type="predicted"/>
<keyword evidence="2" id="KW-1185">Reference proteome</keyword>
<reference evidence="1" key="1">
    <citation type="submission" date="2017-11" db="EMBL/GenBank/DDBJ databases">
        <authorList>
            <person name="Kajale S.C."/>
            <person name="Sharma A."/>
        </authorList>
    </citation>
    <scope>NUCLEOTIDE SEQUENCE</scope>
    <source>
        <strain evidence="1">LS1_42</strain>
    </source>
</reference>